<comment type="subcellular location">
    <subcellularLocation>
        <location evidence="1">Cell membrane</location>
        <topology evidence="1">Multi-pass membrane protein</topology>
    </subcellularLocation>
</comment>
<feature type="transmembrane region" description="Helical" evidence="6">
    <location>
        <begin position="455"/>
        <end position="475"/>
    </location>
</feature>
<evidence type="ECO:0000259" key="7">
    <source>
        <dbReference type="PROSITE" id="PS50850"/>
    </source>
</evidence>
<name>A0A7Y9JWX5_9CELL</name>
<evidence type="ECO:0000313" key="10">
    <source>
        <dbReference type="Proteomes" id="UP000577956"/>
    </source>
</evidence>
<evidence type="ECO:0000256" key="3">
    <source>
        <dbReference type="ARBA" id="ARBA00022989"/>
    </source>
</evidence>
<dbReference type="Gene3D" id="1.20.1720.10">
    <property type="entry name" value="Multidrug resistance protein D"/>
    <property type="match status" value="1"/>
</dbReference>
<dbReference type="AlphaFoldDB" id="A0A7Y9JWX5"/>
<dbReference type="PANTHER" id="PTHR42718">
    <property type="entry name" value="MAJOR FACILITATOR SUPERFAMILY MULTIDRUG TRANSPORTER MFSC"/>
    <property type="match status" value="1"/>
</dbReference>
<proteinExistence type="predicted"/>
<feature type="domain" description="Major facilitator superfamily (MFS) profile" evidence="7">
    <location>
        <begin position="27"/>
        <end position="476"/>
    </location>
</feature>
<feature type="region of interest" description="Disordered" evidence="5">
    <location>
        <begin position="1"/>
        <end position="21"/>
    </location>
</feature>
<reference evidence="9 10" key="1">
    <citation type="submission" date="2020-07" db="EMBL/GenBank/DDBJ databases">
        <title>Sequencing the genomes of 1000 actinobacteria strains.</title>
        <authorList>
            <person name="Klenk H.-P."/>
        </authorList>
    </citation>
    <scope>NUCLEOTIDE SEQUENCE [LARGE SCALE GENOMIC DNA]</scope>
    <source>
        <strain evidence="9 10">DSM 24482</strain>
    </source>
</reference>
<evidence type="ECO:0000256" key="4">
    <source>
        <dbReference type="ARBA" id="ARBA00023136"/>
    </source>
</evidence>
<evidence type="ECO:0000256" key="5">
    <source>
        <dbReference type="SAM" id="MobiDB-lite"/>
    </source>
</evidence>
<keyword evidence="4 6" id="KW-0472">Membrane</keyword>
<reference evidence="8 11" key="2">
    <citation type="submission" date="2021-01" db="EMBL/GenBank/DDBJ databases">
        <title>Whole genome shotgun sequence of Cellulomonas oligotrophica NBRC 109435.</title>
        <authorList>
            <person name="Komaki H."/>
            <person name="Tamura T."/>
        </authorList>
    </citation>
    <scope>NUCLEOTIDE SEQUENCE [LARGE SCALE GENOMIC DNA]</scope>
    <source>
        <strain evidence="8 11">NBRC 109435</strain>
    </source>
</reference>
<feature type="transmembrane region" description="Helical" evidence="6">
    <location>
        <begin position="151"/>
        <end position="177"/>
    </location>
</feature>
<organism evidence="9 10">
    <name type="scientific">Cellulomonas oligotrophica</name>
    <dbReference type="NCBI Taxonomy" id="931536"/>
    <lineage>
        <taxon>Bacteria</taxon>
        <taxon>Bacillati</taxon>
        <taxon>Actinomycetota</taxon>
        <taxon>Actinomycetes</taxon>
        <taxon>Micrococcales</taxon>
        <taxon>Cellulomonadaceae</taxon>
        <taxon>Cellulomonas</taxon>
    </lineage>
</organism>
<dbReference type="InterPro" id="IPR036259">
    <property type="entry name" value="MFS_trans_sf"/>
</dbReference>
<dbReference type="SUPFAM" id="SSF103473">
    <property type="entry name" value="MFS general substrate transporter"/>
    <property type="match status" value="1"/>
</dbReference>
<dbReference type="PRINTS" id="PR01036">
    <property type="entry name" value="TCRTETB"/>
</dbReference>
<feature type="transmembrane region" description="Helical" evidence="6">
    <location>
        <begin position="350"/>
        <end position="368"/>
    </location>
</feature>
<accession>A0A7Y9JWX5</accession>
<sequence>MTDPRAHAHPPAPSTGDGSPDPRRWKALGVCLTAGFMTLLDVSIVNVALPSIADQLDASEAALQWVVSGYALTFGLVLVAAGRLGDARGRRTLFVVGVVLFTLASLAAGLAPTAEWLVVARLVQGVGGGIVNPQVSGVIQQMFTGAERGRAFGRLGATIGISTAIGPVLGGVILAVVGPEEGWRWVFLVNLPVGVLAVLLSLRYLPGRSDPEPVRDLDAVGALLLGGGVVGVLWPLVGEGRGPVDLAVLVGGLVLLGVFAWWERRVVARGGTPMVRGSLFRVPGYAGGALLGLVYFSGFTGVFFVLTLYLQGEVGYSPLAAGLTITPFALGSAVTSAVGGRLVSGRGRAVVVTGLAVVIAALALTDVLVRTTDAGPATGWWLAVPLLLAGLGSGLVISPNQTLALEHVPVAQAGAAGGVLQTGQRLGSAVGIAVVGALYFAGADGGDGTGGVTHGLLATLVLLAVALGVGVVDLVRRRG</sequence>
<protein>
    <submittedName>
        <fullName evidence="9">EmrB/QacA subfamily drug resistance transporter</fullName>
    </submittedName>
    <submittedName>
        <fullName evidence="8">MFS transporter</fullName>
    </submittedName>
</protein>
<feature type="transmembrane region" description="Helical" evidence="6">
    <location>
        <begin position="243"/>
        <end position="262"/>
    </location>
</feature>
<evidence type="ECO:0000256" key="2">
    <source>
        <dbReference type="ARBA" id="ARBA00022692"/>
    </source>
</evidence>
<dbReference type="Proteomes" id="UP000577956">
    <property type="component" value="Unassembled WGS sequence"/>
</dbReference>
<feature type="transmembrane region" description="Helical" evidence="6">
    <location>
        <begin position="118"/>
        <end position="139"/>
    </location>
</feature>
<dbReference type="Gene3D" id="1.20.1250.20">
    <property type="entry name" value="MFS general substrate transporter like domains"/>
    <property type="match status" value="1"/>
</dbReference>
<keyword evidence="11" id="KW-1185">Reference proteome</keyword>
<dbReference type="InterPro" id="IPR011701">
    <property type="entry name" value="MFS"/>
</dbReference>
<feature type="transmembrane region" description="Helical" evidence="6">
    <location>
        <begin position="93"/>
        <end position="112"/>
    </location>
</feature>
<feature type="transmembrane region" description="Helical" evidence="6">
    <location>
        <begin position="426"/>
        <end position="443"/>
    </location>
</feature>
<feature type="transmembrane region" description="Helical" evidence="6">
    <location>
        <begin position="316"/>
        <end position="338"/>
    </location>
</feature>
<dbReference type="EMBL" id="JACCBK010000001">
    <property type="protein sequence ID" value="NYD85326.1"/>
    <property type="molecule type" value="Genomic_DNA"/>
</dbReference>
<gene>
    <name evidence="9" type="ORF">BKA21_000875</name>
    <name evidence="8" type="ORF">Col01nite_23980</name>
</gene>
<dbReference type="RefSeq" id="WP_239072915.1">
    <property type="nucleotide sequence ID" value="NZ_BAABFI010000005.1"/>
</dbReference>
<evidence type="ECO:0000313" key="8">
    <source>
        <dbReference type="EMBL" id="GIG33239.1"/>
    </source>
</evidence>
<feature type="transmembrane region" description="Helical" evidence="6">
    <location>
        <begin position="282"/>
        <end position="310"/>
    </location>
</feature>
<evidence type="ECO:0000313" key="9">
    <source>
        <dbReference type="EMBL" id="NYD85326.1"/>
    </source>
</evidence>
<dbReference type="GO" id="GO:0005886">
    <property type="term" value="C:plasma membrane"/>
    <property type="evidence" value="ECO:0007669"/>
    <property type="project" value="UniProtKB-SubCell"/>
</dbReference>
<dbReference type="Pfam" id="PF07690">
    <property type="entry name" value="MFS_1"/>
    <property type="match status" value="1"/>
</dbReference>
<dbReference type="InterPro" id="IPR020846">
    <property type="entry name" value="MFS_dom"/>
</dbReference>
<evidence type="ECO:0000256" key="1">
    <source>
        <dbReference type="ARBA" id="ARBA00004651"/>
    </source>
</evidence>
<dbReference type="GO" id="GO:0022857">
    <property type="term" value="F:transmembrane transporter activity"/>
    <property type="evidence" value="ECO:0007669"/>
    <property type="project" value="InterPro"/>
</dbReference>
<evidence type="ECO:0000313" key="11">
    <source>
        <dbReference type="Proteomes" id="UP000618382"/>
    </source>
</evidence>
<dbReference type="PANTHER" id="PTHR42718:SF39">
    <property type="entry name" value="ACTINORHODIN TRANSPORTER-RELATED"/>
    <property type="match status" value="1"/>
</dbReference>
<feature type="transmembrane region" description="Helical" evidence="6">
    <location>
        <begin position="183"/>
        <end position="205"/>
    </location>
</feature>
<dbReference type="EMBL" id="BONN01000006">
    <property type="protein sequence ID" value="GIG33239.1"/>
    <property type="molecule type" value="Genomic_DNA"/>
</dbReference>
<feature type="transmembrane region" description="Helical" evidence="6">
    <location>
        <begin position="27"/>
        <end position="49"/>
    </location>
</feature>
<dbReference type="Proteomes" id="UP000618382">
    <property type="component" value="Unassembled WGS sequence"/>
</dbReference>
<comment type="caution">
    <text evidence="9">The sequence shown here is derived from an EMBL/GenBank/DDBJ whole genome shotgun (WGS) entry which is preliminary data.</text>
</comment>
<keyword evidence="3 6" id="KW-1133">Transmembrane helix</keyword>
<feature type="transmembrane region" description="Helical" evidence="6">
    <location>
        <begin position="217"/>
        <end position="237"/>
    </location>
</feature>
<keyword evidence="2 6" id="KW-0812">Transmembrane</keyword>
<evidence type="ECO:0000256" key="6">
    <source>
        <dbReference type="SAM" id="Phobius"/>
    </source>
</evidence>
<dbReference type="PROSITE" id="PS50850">
    <property type="entry name" value="MFS"/>
    <property type="match status" value="1"/>
</dbReference>
<feature type="transmembrane region" description="Helical" evidence="6">
    <location>
        <begin position="61"/>
        <end position="81"/>
    </location>
</feature>
<feature type="transmembrane region" description="Helical" evidence="6">
    <location>
        <begin position="380"/>
        <end position="397"/>
    </location>
</feature>
<dbReference type="CDD" id="cd17321">
    <property type="entry name" value="MFS_MMR_MDR_like"/>
    <property type="match status" value="1"/>
</dbReference>